<evidence type="ECO:0000313" key="15">
    <source>
        <dbReference type="Proteomes" id="UP000026962"/>
    </source>
</evidence>
<dbReference type="PROSITE" id="PS50166">
    <property type="entry name" value="IMPORTIN_B_NT"/>
    <property type="match status" value="1"/>
</dbReference>
<dbReference type="InterPro" id="IPR001494">
    <property type="entry name" value="Importin-beta_N"/>
</dbReference>
<dbReference type="GO" id="GO:0006606">
    <property type="term" value="P:protein import into nucleus"/>
    <property type="evidence" value="ECO:0007669"/>
    <property type="project" value="InterPro"/>
</dbReference>
<evidence type="ECO:0000256" key="7">
    <source>
        <dbReference type="ARBA" id="ARBA00023242"/>
    </source>
</evidence>
<evidence type="ECO:0000256" key="4">
    <source>
        <dbReference type="ARBA" id="ARBA00022490"/>
    </source>
</evidence>
<dbReference type="AlphaFoldDB" id="A0A0E0KX81"/>
<evidence type="ECO:0000256" key="12">
    <source>
        <dbReference type="ARBA" id="ARBA00080641"/>
    </source>
</evidence>
<sequence length="966" mass="107145">MAAAALWQPQEEGLREICTLLDAHISPNSDQARIWQQLQHYSQFPDFNNYLVFLLARGEGKSFEVRQAAGLLLKNNLRATFSSMPPASQQYIKSELLPCIGATNKAIRSTVGTVISVLFQIVRVAGWIELFQALHQCLDSNDLDHMEGAMDAIYKICEDVPEELDVDVPGLPERPINVFMPRLLQFFQSTHASLRKLALGCINQYIVVMPAALYMSMDQYLQGLFNLAKDPSADVRKLVCSAWVQLIEVRPSILEPHLKNVTELMLQANKDSDDEVALEACEFWSAYCDVSMPPEGLREFLPRLIPTLLSNMIYADDDESLADAEVEDESFPDRDQDLKPRFHASRLHGSETGEDDDDDDAVNVWNLRKCSAAGLDVLSNVFGDDILPTLMPFIQQNLARTDDDAWKEREAAVLSIGAIAEGCITGLYPHLPQIVAFLIPLLDDKFPLIRSITCWTLSRYSKFIVQSLEHPNGREQFDKILLGLLRRVLDTNKRVQEAACSAFATLEEEAAEELVPHLGIILQHLMCAYGKYQRRNLRILYDALGTLADAVGAELNQAKYLDIFMPPLITKWQQLANSDKDLFPLLECFTSIAQALGPGFSQFAEPVFQRCINLIQSQHLAKVDPAAAGALYDKEFIVCALDLLSGLAEGLGAGIESLVSQSSLRDILLQCCMDEAADVRQSALALLGDLSRVCPIHLHPRLQEFLNVAAKQLNPQCVKEAVSVANNACWAIGELAIKIGKEISPVVITVVSCLVPILKSPEGLNKSLLENSAITLGRLCWVCPDIVAPHMDHFMQAWCNALCMIRDDFEKEDAFHGLCAMVAANPTGAVGSLAFICQACASWNEIKSEGLHNEVCQILNGYKQMLGSGGWEQCMSTLEPAVVQRLGRYGAKRRKKLIVQRQALLSESIMCIVSSTSECSQPSRIMLCRPTGNLIPYPSVRLSFCCCFFSFHGGKAAKDSKEERES</sequence>
<dbReference type="Proteomes" id="UP000026962">
    <property type="component" value="Chromosome 4"/>
</dbReference>
<dbReference type="Pfam" id="PF03810">
    <property type="entry name" value="IBN_N"/>
    <property type="match status" value="1"/>
</dbReference>
<evidence type="ECO:0000256" key="1">
    <source>
        <dbReference type="ARBA" id="ARBA00004496"/>
    </source>
</evidence>
<accession>A0A0E0KX81</accession>
<evidence type="ECO:0000256" key="9">
    <source>
        <dbReference type="ARBA" id="ARBA00055963"/>
    </source>
</evidence>
<reference evidence="14" key="2">
    <citation type="submission" date="2018-05" db="EMBL/GenBank/DDBJ databases">
        <title>OpunRS2 (Oryza punctata Reference Sequence Version 2).</title>
        <authorList>
            <person name="Zhang J."/>
            <person name="Kudrna D."/>
            <person name="Lee S."/>
            <person name="Talag J."/>
            <person name="Welchert J."/>
            <person name="Wing R.A."/>
        </authorList>
    </citation>
    <scope>NUCLEOTIDE SEQUENCE [LARGE SCALE GENOMIC DNA]</scope>
</reference>
<dbReference type="GO" id="GO:0005737">
    <property type="term" value="C:cytoplasm"/>
    <property type="evidence" value="ECO:0007669"/>
    <property type="project" value="UniProtKB-SubCell"/>
</dbReference>
<dbReference type="Pfam" id="PF25780">
    <property type="entry name" value="TPR_IPO5"/>
    <property type="match status" value="1"/>
</dbReference>
<evidence type="ECO:0000256" key="2">
    <source>
        <dbReference type="ARBA" id="ARBA00004642"/>
    </source>
</evidence>
<dbReference type="PANTHER" id="PTHR10527">
    <property type="entry name" value="IMPORTIN BETA"/>
    <property type="match status" value="1"/>
</dbReference>
<dbReference type="InterPro" id="IPR011989">
    <property type="entry name" value="ARM-like"/>
</dbReference>
<reference evidence="14" key="1">
    <citation type="submission" date="2015-04" db="UniProtKB">
        <authorList>
            <consortium name="EnsemblPlants"/>
        </authorList>
    </citation>
    <scope>IDENTIFICATION</scope>
</reference>
<dbReference type="FunFam" id="1.25.10.10:FF:000206">
    <property type="entry name" value="Transportin-1"/>
    <property type="match status" value="1"/>
</dbReference>
<dbReference type="Gramene" id="OPUNC04G28240.1">
    <property type="protein sequence ID" value="OPUNC04G28240.1"/>
    <property type="gene ID" value="OPUNC04G28240"/>
</dbReference>
<organism evidence="14">
    <name type="scientific">Oryza punctata</name>
    <name type="common">Red rice</name>
    <dbReference type="NCBI Taxonomy" id="4537"/>
    <lineage>
        <taxon>Eukaryota</taxon>
        <taxon>Viridiplantae</taxon>
        <taxon>Streptophyta</taxon>
        <taxon>Embryophyta</taxon>
        <taxon>Tracheophyta</taxon>
        <taxon>Spermatophyta</taxon>
        <taxon>Magnoliopsida</taxon>
        <taxon>Liliopsida</taxon>
        <taxon>Poales</taxon>
        <taxon>Poaceae</taxon>
        <taxon>BOP clade</taxon>
        <taxon>Oryzoideae</taxon>
        <taxon>Oryzeae</taxon>
        <taxon>Oryzinae</taxon>
        <taxon>Oryza</taxon>
    </lineage>
</organism>
<keyword evidence="6" id="KW-0653">Protein transport</keyword>
<evidence type="ECO:0000256" key="8">
    <source>
        <dbReference type="ARBA" id="ARBA00038423"/>
    </source>
</evidence>
<dbReference type="Pfam" id="PF25574">
    <property type="entry name" value="TPR_IMB1"/>
    <property type="match status" value="1"/>
</dbReference>
<feature type="domain" description="Importin N-terminal" evidence="13">
    <location>
        <begin position="34"/>
        <end position="102"/>
    </location>
</feature>
<evidence type="ECO:0000259" key="13">
    <source>
        <dbReference type="PROSITE" id="PS50166"/>
    </source>
</evidence>
<dbReference type="Pfam" id="PF13513">
    <property type="entry name" value="HEAT_EZ"/>
    <property type="match status" value="1"/>
</dbReference>
<dbReference type="InterPro" id="IPR016024">
    <property type="entry name" value="ARM-type_fold"/>
</dbReference>
<protein>
    <recommendedName>
        <fullName evidence="10">Transportin-1</fullName>
    </recommendedName>
    <alternativeName>
        <fullName evidence="11">Importin beta-2</fullName>
    </alternativeName>
    <alternativeName>
        <fullName evidence="12">Karyopherin beta-2</fullName>
    </alternativeName>
</protein>
<keyword evidence="3" id="KW-0813">Transport</keyword>
<dbReference type="InterPro" id="IPR057672">
    <property type="entry name" value="TPR_IPO4/5"/>
</dbReference>
<dbReference type="InterPro" id="IPR040122">
    <property type="entry name" value="Importin_beta"/>
</dbReference>
<dbReference type="eggNOG" id="KOG2023">
    <property type="taxonomic scope" value="Eukaryota"/>
</dbReference>
<evidence type="ECO:0000256" key="5">
    <source>
        <dbReference type="ARBA" id="ARBA00022737"/>
    </source>
</evidence>
<keyword evidence="7" id="KW-0539">Nucleus</keyword>
<keyword evidence="5" id="KW-0677">Repeat</keyword>
<name>A0A0E0KX81_ORYPU</name>
<evidence type="ECO:0000256" key="10">
    <source>
        <dbReference type="ARBA" id="ARBA00067327"/>
    </source>
</evidence>
<dbReference type="GO" id="GO:0005654">
    <property type="term" value="C:nucleoplasm"/>
    <property type="evidence" value="ECO:0007669"/>
    <property type="project" value="UniProtKB-SubCell"/>
</dbReference>
<proteinExistence type="inferred from homology"/>
<dbReference type="OMA" id="AQEGAMS"/>
<dbReference type="SUPFAM" id="SSF48371">
    <property type="entry name" value="ARM repeat"/>
    <property type="match status" value="1"/>
</dbReference>
<evidence type="ECO:0000256" key="6">
    <source>
        <dbReference type="ARBA" id="ARBA00022927"/>
    </source>
</evidence>
<comment type="subcellular location">
    <subcellularLocation>
        <location evidence="1">Cytoplasm</location>
    </subcellularLocation>
    <subcellularLocation>
        <location evidence="2">Nucleus</location>
        <location evidence="2">Nucleoplasm</location>
    </subcellularLocation>
</comment>
<dbReference type="EnsemblPlants" id="OPUNC04G28240.1">
    <property type="protein sequence ID" value="OPUNC04G28240.1"/>
    <property type="gene ID" value="OPUNC04G28240"/>
</dbReference>
<evidence type="ECO:0000313" key="14">
    <source>
        <dbReference type="EnsemblPlants" id="OPUNC04G28240.1"/>
    </source>
</evidence>
<dbReference type="InterPro" id="IPR058584">
    <property type="entry name" value="IMB1_TNPO1-like_TPR"/>
</dbReference>
<dbReference type="SMART" id="SM00913">
    <property type="entry name" value="IBN_N"/>
    <property type="match status" value="1"/>
</dbReference>
<comment type="similarity">
    <text evidence="8">Belongs to the importin beta family. Importin beta-2 subfamily.</text>
</comment>
<evidence type="ECO:0000256" key="11">
    <source>
        <dbReference type="ARBA" id="ARBA00076938"/>
    </source>
</evidence>
<keyword evidence="15" id="KW-1185">Reference proteome</keyword>
<evidence type="ECO:0000256" key="3">
    <source>
        <dbReference type="ARBA" id="ARBA00022448"/>
    </source>
</evidence>
<dbReference type="GO" id="GO:0031267">
    <property type="term" value="F:small GTPase binding"/>
    <property type="evidence" value="ECO:0007669"/>
    <property type="project" value="InterPro"/>
</dbReference>
<dbReference type="Gene3D" id="1.25.10.10">
    <property type="entry name" value="Leucine-rich Repeat Variant"/>
    <property type="match status" value="1"/>
</dbReference>
<comment type="function">
    <text evidence="9">Functions in nuclear protein import as nuclear transport receptor. Serves as receptor for nuclear localization signals (NLS) in cargo substrates. Is thought to mediate docking of the importin/substrate complex to the nuclear pore complex (NPC) through binding to nucleoporin and the complex is subsequently translocated through the pore by an energy requiring, Ran-dependent mechanism. At the nucleoplasmic side of the NPC, Ran binds to the importin, the importin/substrate complex dissociates and importin is re-exported from the nucleus to the cytoplasm where GTP hydrolysis releases Ran. The directionality of nuclear import is thought to be conferred by an asymmetric distribution of the GTP- and GDP-bound forms of Ran between the cytoplasm and nucleus.</text>
</comment>
<dbReference type="STRING" id="4537.A0A0E0KX81"/>
<keyword evidence="4" id="KW-0963">Cytoplasm</keyword>